<accession>A0ABW3R362</accession>
<evidence type="ECO:0008006" key="3">
    <source>
        <dbReference type="Google" id="ProtNLM"/>
    </source>
</evidence>
<evidence type="ECO:0000313" key="2">
    <source>
        <dbReference type="Proteomes" id="UP001597168"/>
    </source>
</evidence>
<comment type="caution">
    <text evidence="1">The sequence shown here is derived from an EMBL/GenBank/DDBJ whole genome shotgun (WGS) entry which is preliminary data.</text>
</comment>
<gene>
    <name evidence="1" type="ORF">ACFQ3T_29950</name>
</gene>
<reference evidence="2" key="1">
    <citation type="journal article" date="2019" name="Int. J. Syst. Evol. Microbiol.">
        <title>The Global Catalogue of Microorganisms (GCM) 10K type strain sequencing project: providing services to taxonomists for standard genome sequencing and annotation.</title>
        <authorList>
            <consortium name="The Broad Institute Genomics Platform"/>
            <consortium name="The Broad Institute Genome Sequencing Center for Infectious Disease"/>
            <person name="Wu L."/>
            <person name="Ma J."/>
        </authorList>
    </citation>
    <scope>NUCLEOTIDE SEQUENCE [LARGE SCALE GENOMIC DNA]</scope>
    <source>
        <strain evidence="2">CCUG 60214</strain>
    </source>
</reference>
<proteinExistence type="predicted"/>
<name>A0ABW3R362_9PSEU</name>
<evidence type="ECO:0000313" key="1">
    <source>
        <dbReference type="EMBL" id="MFD1151375.1"/>
    </source>
</evidence>
<organism evidence="1 2">
    <name type="scientific">Saccharothrix hoggarensis</name>
    <dbReference type="NCBI Taxonomy" id="913853"/>
    <lineage>
        <taxon>Bacteria</taxon>
        <taxon>Bacillati</taxon>
        <taxon>Actinomycetota</taxon>
        <taxon>Actinomycetes</taxon>
        <taxon>Pseudonocardiales</taxon>
        <taxon>Pseudonocardiaceae</taxon>
        <taxon>Saccharothrix</taxon>
    </lineage>
</organism>
<dbReference type="Proteomes" id="UP001597168">
    <property type="component" value="Unassembled WGS sequence"/>
</dbReference>
<sequence length="142" mass="14869">MTADRDLLDALAHLVDHLDPPPPALAARALSALDERTDAASLRLLSDTARVDPPGMRGCAGVRTLTFTGLDLQLDPGADGLHVTGLTPANAGGLAAVRWPGGEATAPIDPAGWFHVDHVPHGPVKFVLRRPDGDHATPWFVA</sequence>
<dbReference type="EMBL" id="JBHTLK010000232">
    <property type="protein sequence ID" value="MFD1151375.1"/>
    <property type="molecule type" value="Genomic_DNA"/>
</dbReference>
<dbReference type="RefSeq" id="WP_380728323.1">
    <property type="nucleotide sequence ID" value="NZ_JBHTLK010000232.1"/>
</dbReference>
<protein>
    <recommendedName>
        <fullName evidence="3">Fe-S metabolism associated domain-containing protein</fullName>
    </recommendedName>
</protein>
<keyword evidence="2" id="KW-1185">Reference proteome</keyword>